<name>A0AAV4XDA4_CAEEX</name>
<comment type="caution">
    <text evidence="1">The sequence shown here is derived from an EMBL/GenBank/DDBJ whole genome shotgun (WGS) entry which is preliminary data.</text>
</comment>
<sequence>MAQVEILGHRWLLFADFHSDEPMKGKEWKQEGTYPGMSCTPTPTPPFLAYLTLECVTLNDFRAAGWGWRAQN</sequence>
<proteinExistence type="predicted"/>
<organism evidence="1 2">
    <name type="scientific">Caerostris extrusa</name>
    <name type="common">Bark spider</name>
    <name type="synonym">Caerostris bankana</name>
    <dbReference type="NCBI Taxonomy" id="172846"/>
    <lineage>
        <taxon>Eukaryota</taxon>
        <taxon>Metazoa</taxon>
        <taxon>Ecdysozoa</taxon>
        <taxon>Arthropoda</taxon>
        <taxon>Chelicerata</taxon>
        <taxon>Arachnida</taxon>
        <taxon>Araneae</taxon>
        <taxon>Araneomorphae</taxon>
        <taxon>Entelegynae</taxon>
        <taxon>Araneoidea</taxon>
        <taxon>Araneidae</taxon>
        <taxon>Caerostris</taxon>
    </lineage>
</organism>
<gene>
    <name evidence="1" type="ORF">CEXT_726201</name>
</gene>
<dbReference type="Proteomes" id="UP001054945">
    <property type="component" value="Unassembled WGS sequence"/>
</dbReference>
<evidence type="ECO:0000313" key="1">
    <source>
        <dbReference type="EMBL" id="GIY91964.1"/>
    </source>
</evidence>
<protein>
    <submittedName>
        <fullName evidence="1">Uncharacterized protein</fullName>
    </submittedName>
</protein>
<dbReference type="AlphaFoldDB" id="A0AAV4XDA4"/>
<evidence type="ECO:0000313" key="2">
    <source>
        <dbReference type="Proteomes" id="UP001054945"/>
    </source>
</evidence>
<keyword evidence="2" id="KW-1185">Reference proteome</keyword>
<accession>A0AAV4XDA4</accession>
<dbReference type="EMBL" id="BPLR01017481">
    <property type="protein sequence ID" value="GIY91964.1"/>
    <property type="molecule type" value="Genomic_DNA"/>
</dbReference>
<reference evidence="1 2" key="1">
    <citation type="submission" date="2021-06" db="EMBL/GenBank/DDBJ databases">
        <title>Caerostris extrusa draft genome.</title>
        <authorList>
            <person name="Kono N."/>
            <person name="Arakawa K."/>
        </authorList>
    </citation>
    <scope>NUCLEOTIDE SEQUENCE [LARGE SCALE GENOMIC DNA]</scope>
</reference>